<keyword evidence="3" id="KW-1185">Reference proteome</keyword>
<sequence>MHEMQSANDAQKSALETRIRGLEEELEKDGEKHSLLEEELKKEILEMKDNERKQTNEISDLKTKLEEKSQEKSDFLMKLVKSESKSRRVLSLINDQLRELNSKSDNQTAELQQLRKQLEELKTENQTLAGFYHSERKVF</sequence>
<evidence type="ECO:0000256" key="1">
    <source>
        <dbReference type="SAM" id="MobiDB-lite"/>
    </source>
</evidence>
<feature type="compositionally biased region" description="Basic and acidic residues" evidence="1">
    <location>
        <begin position="15"/>
        <end position="37"/>
    </location>
</feature>
<evidence type="ECO:0000313" key="3">
    <source>
        <dbReference type="Proteomes" id="UP001158576"/>
    </source>
</evidence>
<organism evidence="2 3">
    <name type="scientific">Oikopleura dioica</name>
    <name type="common">Tunicate</name>
    <dbReference type="NCBI Taxonomy" id="34765"/>
    <lineage>
        <taxon>Eukaryota</taxon>
        <taxon>Metazoa</taxon>
        <taxon>Chordata</taxon>
        <taxon>Tunicata</taxon>
        <taxon>Appendicularia</taxon>
        <taxon>Copelata</taxon>
        <taxon>Oikopleuridae</taxon>
        <taxon>Oikopleura</taxon>
    </lineage>
</organism>
<name>A0ABN7TB83_OIKDI</name>
<evidence type="ECO:0000313" key="2">
    <source>
        <dbReference type="EMBL" id="CAG5113851.1"/>
    </source>
</evidence>
<proteinExistence type="predicted"/>
<accession>A0ABN7TB83</accession>
<gene>
    <name evidence="2" type="ORF">OKIOD_LOCUS16706</name>
</gene>
<reference evidence="2 3" key="1">
    <citation type="submission" date="2021-04" db="EMBL/GenBank/DDBJ databases">
        <authorList>
            <person name="Bliznina A."/>
        </authorList>
    </citation>
    <scope>NUCLEOTIDE SEQUENCE [LARGE SCALE GENOMIC DNA]</scope>
</reference>
<protein>
    <submittedName>
        <fullName evidence="2">Oidioi.mRNA.OKI2018_I69.chr2.g7941.t1.cds</fullName>
    </submittedName>
</protein>
<feature type="region of interest" description="Disordered" evidence="1">
    <location>
        <begin position="1"/>
        <end position="37"/>
    </location>
</feature>
<feature type="compositionally biased region" description="Polar residues" evidence="1">
    <location>
        <begin position="1"/>
        <end position="11"/>
    </location>
</feature>
<dbReference type="EMBL" id="OU015567">
    <property type="protein sequence ID" value="CAG5113851.1"/>
    <property type="molecule type" value="Genomic_DNA"/>
</dbReference>
<dbReference type="Proteomes" id="UP001158576">
    <property type="component" value="Chromosome 2"/>
</dbReference>